<dbReference type="EMBL" id="FTNY01000010">
    <property type="protein sequence ID" value="SIS60341.1"/>
    <property type="molecule type" value="Genomic_DNA"/>
</dbReference>
<dbReference type="RefSeq" id="WP_076510648.1">
    <property type="nucleotide sequence ID" value="NZ_FTNY01000010.1"/>
</dbReference>
<evidence type="ECO:0000313" key="2">
    <source>
        <dbReference type="Proteomes" id="UP000186373"/>
    </source>
</evidence>
<proteinExistence type="predicted"/>
<dbReference type="AlphaFoldDB" id="A0A1N7KFH3"/>
<dbReference type="OrthoDB" id="9816185at2"/>
<protein>
    <submittedName>
        <fullName evidence="1">TIGR02646 family protein</fullName>
    </submittedName>
</protein>
<dbReference type="Proteomes" id="UP000186373">
    <property type="component" value="Unassembled WGS sequence"/>
</dbReference>
<gene>
    <name evidence="1" type="ORF">SAMN05421639_11022</name>
</gene>
<name>A0A1N7KFH3_9FLAO</name>
<dbReference type="Gene3D" id="1.10.30.50">
    <property type="match status" value="1"/>
</dbReference>
<organism evidence="1 2">
    <name type="scientific">Chryseobacterium shigense</name>
    <dbReference type="NCBI Taxonomy" id="297244"/>
    <lineage>
        <taxon>Bacteria</taxon>
        <taxon>Pseudomonadati</taxon>
        <taxon>Bacteroidota</taxon>
        <taxon>Flavobacteriia</taxon>
        <taxon>Flavobacteriales</taxon>
        <taxon>Weeksellaceae</taxon>
        <taxon>Chryseobacterium group</taxon>
        <taxon>Chryseobacterium</taxon>
    </lineage>
</organism>
<accession>A0A1N7KFH3</accession>
<evidence type="ECO:0000313" key="1">
    <source>
        <dbReference type="EMBL" id="SIS60341.1"/>
    </source>
</evidence>
<sequence>MLFIKEYSKALEYHQKVLLCWLKIKIHGVARTNDICDYCGQDECKNKRTEAYKISFSNETKLFFTFDIIERLITGIPTDLLKIVSSYKNNEVIESDKSEIEKLFKESGYTNFYQKKHGKDFVNLLSRSTCTYCNRNYTLNVSTKHASSQLDHWFPKSMFPILALSFFNLIPSCGSCNHIKGQSDKEDDWWENNSLLEMLHPYFPDNSENFKFDFTYEESSDEFIVKFRDVTGNKIIQTLNFNLTKEIYQAHSHLELKDLYNLRKKYTTNYITFLLEKLHEVEPSYDEKYRLLFGVEKNQNDYHKRPFSKFKNDIIEKLLEID</sequence>
<keyword evidence="2" id="KW-1185">Reference proteome</keyword>
<reference evidence="2" key="1">
    <citation type="submission" date="2017-01" db="EMBL/GenBank/DDBJ databases">
        <authorList>
            <person name="Varghese N."/>
            <person name="Submissions S."/>
        </authorList>
    </citation>
    <scope>NUCLEOTIDE SEQUENCE [LARGE SCALE GENOMIC DNA]</scope>
    <source>
        <strain evidence="2">DSM 17126</strain>
    </source>
</reference>